<reference evidence="2 3" key="1">
    <citation type="submission" date="2019-03" db="EMBL/GenBank/DDBJ databases">
        <title>Genomics of glacier-inhabiting Cryobacterium strains.</title>
        <authorList>
            <person name="Liu Q."/>
            <person name="Xin Y.-H."/>
        </authorList>
    </citation>
    <scope>NUCLEOTIDE SEQUENCE [LARGE SCALE GENOMIC DNA]</scope>
    <source>
        <strain evidence="3">TMT1-22</strain>
    </source>
</reference>
<dbReference type="PANTHER" id="PTHR33121">
    <property type="entry name" value="CYCLIC DI-GMP PHOSPHODIESTERASE PDEF"/>
    <property type="match status" value="1"/>
</dbReference>
<dbReference type="Gene3D" id="3.20.20.450">
    <property type="entry name" value="EAL domain"/>
    <property type="match status" value="1"/>
</dbReference>
<dbReference type="AlphaFoldDB" id="A0AAQ2HFY1"/>
<accession>A0AAQ2HFY1</accession>
<keyword evidence="3" id="KW-1185">Reference proteome</keyword>
<dbReference type="EMBL" id="SOFY01000033">
    <property type="protein sequence ID" value="TFC48625.1"/>
    <property type="molecule type" value="Genomic_DNA"/>
</dbReference>
<dbReference type="InterPro" id="IPR035919">
    <property type="entry name" value="EAL_sf"/>
</dbReference>
<comment type="caution">
    <text evidence="2">The sequence shown here is derived from an EMBL/GenBank/DDBJ whole genome shotgun (WGS) entry which is preliminary data.</text>
</comment>
<protein>
    <submittedName>
        <fullName evidence="2">EAL domain-containing protein</fullName>
    </submittedName>
</protein>
<dbReference type="InterPro" id="IPR001633">
    <property type="entry name" value="EAL_dom"/>
</dbReference>
<sequence length="148" mass="16403">MVEITEEFLMDDRDRARDILTRLRTSGIRVSVDDFGTGYSSLAYLRELPIDELKLDRSFVFPMADDPRAAALVRSIVDLAHSLGLRMVAEGVEDTVAYDQLTGYGCDQAQGFHICRPVPADELGSWLDGRRVPAATGLSRRPVSSADR</sequence>
<gene>
    <name evidence="2" type="ORF">E3O49_07170</name>
</gene>
<evidence type="ECO:0000313" key="2">
    <source>
        <dbReference type="EMBL" id="TFC48625.1"/>
    </source>
</evidence>
<dbReference type="InterPro" id="IPR050706">
    <property type="entry name" value="Cyclic-di-GMP_PDE-like"/>
</dbReference>
<dbReference type="PROSITE" id="PS50883">
    <property type="entry name" value="EAL"/>
    <property type="match status" value="1"/>
</dbReference>
<proteinExistence type="predicted"/>
<dbReference type="GO" id="GO:0071111">
    <property type="term" value="F:cyclic-guanylate-specific phosphodiesterase activity"/>
    <property type="evidence" value="ECO:0007669"/>
    <property type="project" value="InterPro"/>
</dbReference>
<name>A0AAQ2HFY1_9MICO</name>
<dbReference type="SMART" id="SM00052">
    <property type="entry name" value="EAL"/>
    <property type="match status" value="1"/>
</dbReference>
<feature type="domain" description="EAL" evidence="1">
    <location>
        <begin position="1"/>
        <end position="131"/>
    </location>
</feature>
<dbReference type="SUPFAM" id="SSF141868">
    <property type="entry name" value="EAL domain-like"/>
    <property type="match status" value="1"/>
</dbReference>
<organism evidence="2 3">
    <name type="scientific">Cryobacterium shii</name>
    <dbReference type="NCBI Taxonomy" id="1259235"/>
    <lineage>
        <taxon>Bacteria</taxon>
        <taxon>Bacillati</taxon>
        <taxon>Actinomycetota</taxon>
        <taxon>Actinomycetes</taxon>
        <taxon>Micrococcales</taxon>
        <taxon>Microbacteriaceae</taxon>
        <taxon>Cryobacterium</taxon>
    </lineage>
</organism>
<evidence type="ECO:0000313" key="3">
    <source>
        <dbReference type="Proteomes" id="UP000297403"/>
    </source>
</evidence>
<dbReference type="CDD" id="cd01948">
    <property type="entry name" value="EAL"/>
    <property type="match status" value="1"/>
</dbReference>
<evidence type="ECO:0000259" key="1">
    <source>
        <dbReference type="PROSITE" id="PS50883"/>
    </source>
</evidence>
<dbReference type="Proteomes" id="UP000297403">
    <property type="component" value="Unassembled WGS sequence"/>
</dbReference>
<dbReference type="PANTHER" id="PTHR33121:SF70">
    <property type="entry name" value="SIGNALING PROTEIN YKOW"/>
    <property type="match status" value="1"/>
</dbReference>
<dbReference type="Pfam" id="PF00563">
    <property type="entry name" value="EAL"/>
    <property type="match status" value="1"/>
</dbReference>